<proteinExistence type="inferred from homology"/>
<gene>
    <name evidence="5" type="ORF">FDA94_25585</name>
</gene>
<evidence type="ECO:0000259" key="3">
    <source>
        <dbReference type="Pfam" id="PF04183"/>
    </source>
</evidence>
<evidence type="ECO:0000259" key="4">
    <source>
        <dbReference type="Pfam" id="PF06276"/>
    </source>
</evidence>
<dbReference type="PANTHER" id="PTHR34384">
    <property type="entry name" value="L-2,3-DIAMINOPROPANOATE--CITRATE LIGASE"/>
    <property type="match status" value="1"/>
</dbReference>
<dbReference type="Gene3D" id="1.10.510.40">
    <property type="match status" value="1"/>
</dbReference>
<feature type="domain" description="Aerobactin siderophore biosynthesis IucA/IucC N-terminal" evidence="3">
    <location>
        <begin position="141"/>
        <end position="180"/>
    </location>
</feature>
<evidence type="ECO:0000256" key="1">
    <source>
        <dbReference type="ARBA" id="ARBA00004924"/>
    </source>
</evidence>
<reference evidence="5 6" key="1">
    <citation type="submission" date="2019-04" db="EMBL/GenBank/DDBJ databases">
        <title>Herbidospora sp. NEAU-GS14.nov., a novel actinomycete isolated from soil.</title>
        <authorList>
            <person name="Han L."/>
        </authorList>
    </citation>
    <scope>NUCLEOTIDE SEQUENCE [LARGE SCALE GENOMIC DNA]</scope>
    <source>
        <strain evidence="5 6">NEAU-GS14</strain>
    </source>
</reference>
<dbReference type="GO" id="GO:0019290">
    <property type="term" value="P:siderophore biosynthetic process"/>
    <property type="evidence" value="ECO:0007669"/>
    <property type="project" value="InterPro"/>
</dbReference>
<comment type="pathway">
    <text evidence="1">Siderophore biosynthesis.</text>
</comment>
<organism evidence="5 6">
    <name type="scientific">Herbidospora galbida</name>
    <dbReference type="NCBI Taxonomy" id="2575442"/>
    <lineage>
        <taxon>Bacteria</taxon>
        <taxon>Bacillati</taxon>
        <taxon>Actinomycetota</taxon>
        <taxon>Actinomycetes</taxon>
        <taxon>Streptosporangiales</taxon>
        <taxon>Streptosporangiaceae</taxon>
        <taxon>Herbidospora</taxon>
    </lineage>
</organism>
<dbReference type="Pfam" id="PF06276">
    <property type="entry name" value="FhuF"/>
    <property type="match status" value="1"/>
</dbReference>
<dbReference type="InterPro" id="IPR037455">
    <property type="entry name" value="LucA/IucC-like"/>
</dbReference>
<dbReference type="PANTHER" id="PTHR34384:SF5">
    <property type="entry name" value="L-2,3-DIAMINOPROPANOATE--CITRATE LIGASE"/>
    <property type="match status" value="1"/>
</dbReference>
<dbReference type="Pfam" id="PF04183">
    <property type="entry name" value="IucA_IucC"/>
    <property type="match status" value="1"/>
</dbReference>
<comment type="caution">
    <text evidence="5">The sequence shown here is derived from an EMBL/GenBank/DDBJ whole genome shotgun (WGS) entry which is preliminary data.</text>
</comment>
<sequence length="521" mass="55943">MTNATAVRVGRDGYLAARVLNALIREDVGGLAGRLSWDKAGAYVPLSASRRVRLAPGFPSGGLEGLFQDFTVAHGETVRLREVLATLARIADPADAEGVAAFREECRQTLTGLELLDRHRASVEDRLPELGPIGYEVLAAFSDHPVYPTARCRHGLTEEQLLAYAPEFAPRFTLRWAAVPGTGPSPEFFPSFAAVGLPPGLAATHRLFPVHPLSLPQVNAVVAPLDFLPVRPTLSMRTVEVSPRTHLKMPLATATLGVRNRRSIKPGVLDDGARAERLLGEVLDRHPGLPVRLAGEQEYAHSGNEFLAWMARRLPEGEIVSVAALNAPGVLGALAGRHYRGDAEALLNDYLRALLTWNVTLFVRYGVALEAHQQNLALVFGDGPMRLLVKDNDGLLASPDHLAAAGIEAPGFADERMLTGDPHALADVFVTITLHLAAAAVTLRPDLVRAALAEALHEHGDHPMARLLRNRTLEAARLVGKSMVTAGSLVSKARSGAKDINKFYGTSGPNYLRKGSPGPCT</sequence>
<keyword evidence="6" id="KW-1185">Reference proteome</keyword>
<evidence type="ECO:0000313" key="5">
    <source>
        <dbReference type="EMBL" id="TKK85511.1"/>
    </source>
</evidence>
<dbReference type="InterPro" id="IPR007310">
    <property type="entry name" value="Aerobactin_biosyn_IucA/IucC_N"/>
</dbReference>
<evidence type="ECO:0000313" key="6">
    <source>
        <dbReference type="Proteomes" id="UP000308705"/>
    </source>
</evidence>
<accession>A0A4U3M9C1</accession>
<dbReference type="GO" id="GO:0016881">
    <property type="term" value="F:acid-amino acid ligase activity"/>
    <property type="evidence" value="ECO:0007669"/>
    <property type="project" value="UniProtKB-ARBA"/>
</dbReference>
<dbReference type="OrthoDB" id="495728at2"/>
<protein>
    <submittedName>
        <fullName evidence="5">Siderophore biosynthesis protein</fullName>
    </submittedName>
</protein>
<comment type="similarity">
    <text evidence="2">Belongs to the IucA/IucC family.</text>
</comment>
<name>A0A4U3M9C1_9ACTN</name>
<feature type="domain" description="Aerobactin siderophore biosynthesis IucA/IucC-like C-terminal" evidence="4">
    <location>
        <begin position="347"/>
        <end position="439"/>
    </location>
</feature>
<dbReference type="RefSeq" id="WP_137249618.1">
    <property type="nucleotide sequence ID" value="NZ_SZQA01000027.1"/>
</dbReference>
<dbReference type="Proteomes" id="UP000308705">
    <property type="component" value="Unassembled WGS sequence"/>
</dbReference>
<dbReference type="AlphaFoldDB" id="A0A4U3M9C1"/>
<dbReference type="EMBL" id="SZQA01000027">
    <property type="protein sequence ID" value="TKK85511.1"/>
    <property type="molecule type" value="Genomic_DNA"/>
</dbReference>
<evidence type="ECO:0000256" key="2">
    <source>
        <dbReference type="ARBA" id="ARBA00007832"/>
    </source>
</evidence>
<dbReference type="InterPro" id="IPR022770">
    <property type="entry name" value="IucA/IucC-like_C"/>
</dbReference>